<feature type="domain" description="HNH nuclease" evidence="1">
    <location>
        <begin position="306"/>
        <end position="354"/>
    </location>
</feature>
<organism evidence="2">
    <name type="scientific">Pithovirus LCPAC403</name>
    <dbReference type="NCBI Taxonomy" id="2506596"/>
    <lineage>
        <taxon>Viruses</taxon>
        <taxon>Pithoviruses</taxon>
    </lineage>
</organism>
<dbReference type="Gene3D" id="3.90.75.20">
    <property type="match status" value="2"/>
</dbReference>
<gene>
    <name evidence="2" type="ORF">LCPAC403_02420</name>
</gene>
<evidence type="ECO:0000313" key="2">
    <source>
        <dbReference type="EMBL" id="QBK93108.1"/>
    </source>
</evidence>
<evidence type="ECO:0000259" key="1">
    <source>
        <dbReference type="SMART" id="SM00507"/>
    </source>
</evidence>
<dbReference type="SUPFAM" id="SSF54060">
    <property type="entry name" value="His-Me finger endonucleases"/>
    <property type="match status" value="2"/>
</dbReference>
<name>A0A481ZAZ9_9VIRU</name>
<dbReference type="InterPro" id="IPR044925">
    <property type="entry name" value="His-Me_finger_sf"/>
</dbReference>
<keyword evidence="2" id="KW-0378">Hydrolase</keyword>
<dbReference type="SMART" id="SM00497">
    <property type="entry name" value="IENR1"/>
    <property type="match status" value="3"/>
</dbReference>
<accession>A0A481ZAZ9</accession>
<protein>
    <submittedName>
        <fullName evidence="2">HNH endonuclease</fullName>
    </submittedName>
</protein>
<keyword evidence="2" id="KW-0540">Nuclease</keyword>
<dbReference type="InterPro" id="IPR010896">
    <property type="entry name" value="NUMOD1"/>
</dbReference>
<sequence length="545" mass="63113">MTSHEEWKSLQCLGLPAYSILTERKVKNVGTKRMLKGRIFKGEHHFRLKKIDGTFVKLTVEELMKVFNESPSEDKPKCVEPSSSDIDETTDEVWRSLDFLDFSKYEISNHQRCRNIQNHNLVKGSLEYSRHVLCLTNDVGKKITVKRYNMIMHAFRGIPRKDQTVDHINRIANDDRLSNLRYTTINEQGLNRSATTIKKKIVQQFKNNIKTRTFIDAEEACKIVGGHVSDMHKACFNRRSYKEFEWCYLENLDLPGEIWKDGTERFPEIKSFMVSNLGRIRRHRGTTEGSLLNSYYRVGLLHHDEIYRSKGINRLVCGTFSDKRRDDLQVNHIDGVKKNNRFENLEYVTRPENVEHALNTGLTNTRKPVKQFSMQGEFISEFNSMHEAEKKTGIPHGNISKVCINKERSSAGGYRWSFSGSIMEMKSTRSSPVNQLDSDGNVIKTFKSMVQVTRELPIYLDLVRKVCQGKLKSAKGYYFSFVYSEDINRQQHKTKPLNQLSLNGDLIATFSSVPEASKDLNIPEDGISRACRISCIFRHFKFEYI</sequence>
<dbReference type="Pfam" id="PF07453">
    <property type="entry name" value="NUMOD1"/>
    <property type="match status" value="2"/>
</dbReference>
<dbReference type="Pfam" id="PF13392">
    <property type="entry name" value="HNH_3"/>
    <property type="match status" value="1"/>
</dbReference>
<proteinExistence type="predicted"/>
<reference evidence="2" key="1">
    <citation type="journal article" date="2019" name="MBio">
        <title>Virus Genomes from Deep Sea Sediments Expand the Ocean Megavirome and Support Independent Origins of Viral Gigantism.</title>
        <authorList>
            <person name="Backstrom D."/>
            <person name="Yutin N."/>
            <person name="Jorgensen S.L."/>
            <person name="Dharamshi J."/>
            <person name="Homa F."/>
            <person name="Zaremba-Niedwiedzka K."/>
            <person name="Spang A."/>
            <person name="Wolf Y.I."/>
            <person name="Koonin E.V."/>
            <person name="Ettema T.J."/>
        </authorList>
    </citation>
    <scope>NUCLEOTIDE SEQUENCE</scope>
</reference>
<dbReference type="InterPro" id="IPR003615">
    <property type="entry name" value="HNH_nuc"/>
</dbReference>
<dbReference type="Gene3D" id="1.10.10.10">
    <property type="entry name" value="Winged helix-like DNA-binding domain superfamily/Winged helix DNA-binding domain"/>
    <property type="match status" value="3"/>
</dbReference>
<feature type="domain" description="HNH nuclease" evidence="1">
    <location>
        <begin position="139"/>
        <end position="189"/>
    </location>
</feature>
<dbReference type="InterPro" id="IPR036388">
    <property type="entry name" value="WH-like_DNA-bd_sf"/>
</dbReference>
<dbReference type="SMART" id="SM00507">
    <property type="entry name" value="HNHc"/>
    <property type="match status" value="2"/>
</dbReference>
<dbReference type="InterPro" id="IPR003647">
    <property type="entry name" value="Intron_nuc_1_rpt"/>
</dbReference>
<keyword evidence="2" id="KW-0255">Endonuclease</keyword>
<dbReference type="GO" id="GO:0004519">
    <property type="term" value="F:endonuclease activity"/>
    <property type="evidence" value="ECO:0007669"/>
    <property type="project" value="UniProtKB-KW"/>
</dbReference>
<dbReference type="EMBL" id="MK500590">
    <property type="protein sequence ID" value="QBK93108.1"/>
    <property type="molecule type" value="Genomic_DNA"/>
</dbReference>